<dbReference type="InterPro" id="IPR000330">
    <property type="entry name" value="SNF2_N"/>
</dbReference>
<accession>A0AA40BRB3</accession>
<reference evidence="7" key="1">
    <citation type="submission" date="2023-06" db="EMBL/GenBank/DDBJ databases">
        <title>Genome-scale phylogeny and comparative genomics of the fungal order Sordariales.</title>
        <authorList>
            <consortium name="Lawrence Berkeley National Laboratory"/>
            <person name="Hensen N."/>
            <person name="Bonometti L."/>
            <person name="Westerberg I."/>
            <person name="Brannstrom I.O."/>
            <person name="Guillou S."/>
            <person name="Cros-Aarteil S."/>
            <person name="Calhoun S."/>
            <person name="Haridas S."/>
            <person name="Kuo A."/>
            <person name="Mondo S."/>
            <person name="Pangilinan J."/>
            <person name="Riley R."/>
            <person name="LaButti K."/>
            <person name="Andreopoulos B."/>
            <person name="Lipzen A."/>
            <person name="Chen C."/>
            <person name="Yanf M."/>
            <person name="Daum C."/>
            <person name="Ng V."/>
            <person name="Clum A."/>
            <person name="Steindorff A."/>
            <person name="Ohm R."/>
            <person name="Martin F."/>
            <person name="Silar P."/>
            <person name="Natvig D."/>
            <person name="Lalanne C."/>
            <person name="Gautier V."/>
            <person name="Ament-velasquez S.L."/>
            <person name="Kruys A."/>
            <person name="Hutchinson M.I."/>
            <person name="Powell A.J."/>
            <person name="Barry K."/>
            <person name="Miller A.N."/>
            <person name="Grigoriev I.V."/>
            <person name="Debuchy R."/>
            <person name="Gladieux P."/>
            <person name="Thoren M.H."/>
            <person name="Johannesson H."/>
        </authorList>
    </citation>
    <scope>NUCLEOTIDE SEQUENCE</scope>
    <source>
        <strain evidence="7">SMH3187-1</strain>
    </source>
</reference>
<feature type="region of interest" description="Disordered" evidence="5">
    <location>
        <begin position="133"/>
        <end position="154"/>
    </location>
</feature>
<dbReference type="GO" id="GO:0016787">
    <property type="term" value="F:hydrolase activity"/>
    <property type="evidence" value="ECO:0007669"/>
    <property type="project" value="UniProtKB-KW"/>
</dbReference>
<evidence type="ECO:0000256" key="3">
    <source>
        <dbReference type="ARBA" id="ARBA00022806"/>
    </source>
</evidence>
<dbReference type="Pfam" id="PF00176">
    <property type="entry name" value="SNF2-rel_dom"/>
    <property type="match status" value="1"/>
</dbReference>
<proteinExistence type="predicted"/>
<name>A0AA40BRB3_9PEZI</name>
<evidence type="ECO:0000256" key="4">
    <source>
        <dbReference type="ARBA" id="ARBA00022840"/>
    </source>
</evidence>
<dbReference type="CDD" id="cd18793">
    <property type="entry name" value="SF2_C_SNF"/>
    <property type="match status" value="1"/>
</dbReference>
<dbReference type="AlphaFoldDB" id="A0AA40BRB3"/>
<comment type="caution">
    <text evidence="7">The sequence shown here is derived from an EMBL/GenBank/DDBJ whole genome shotgun (WGS) entry which is preliminary data.</text>
</comment>
<dbReference type="InterPro" id="IPR001650">
    <property type="entry name" value="Helicase_C-like"/>
</dbReference>
<dbReference type="GO" id="GO:0005524">
    <property type="term" value="F:ATP binding"/>
    <property type="evidence" value="ECO:0007669"/>
    <property type="project" value="UniProtKB-KW"/>
</dbReference>
<keyword evidence="1" id="KW-0547">Nucleotide-binding</keyword>
<dbReference type="Proteomes" id="UP001172155">
    <property type="component" value="Unassembled WGS sequence"/>
</dbReference>
<dbReference type="InterPro" id="IPR027417">
    <property type="entry name" value="P-loop_NTPase"/>
</dbReference>
<organism evidence="7 8">
    <name type="scientific">Schizothecium vesticola</name>
    <dbReference type="NCBI Taxonomy" id="314040"/>
    <lineage>
        <taxon>Eukaryota</taxon>
        <taxon>Fungi</taxon>
        <taxon>Dikarya</taxon>
        <taxon>Ascomycota</taxon>
        <taxon>Pezizomycotina</taxon>
        <taxon>Sordariomycetes</taxon>
        <taxon>Sordariomycetidae</taxon>
        <taxon>Sordariales</taxon>
        <taxon>Schizotheciaceae</taxon>
        <taxon>Schizothecium</taxon>
    </lineage>
</organism>
<dbReference type="InterPro" id="IPR049730">
    <property type="entry name" value="SNF2/RAD54-like_C"/>
</dbReference>
<dbReference type="GO" id="GO:0004386">
    <property type="term" value="F:helicase activity"/>
    <property type="evidence" value="ECO:0007669"/>
    <property type="project" value="UniProtKB-KW"/>
</dbReference>
<keyword evidence="3" id="KW-0347">Helicase</keyword>
<feature type="domain" description="Helicase C-terminal" evidence="6">
    <location>
        <begin position="163"/>
        <end position="296"/>
    </location>
</feature>
<keyword evidence="8" id="KW-1185">Reference proteome</keyword>
<dbReference type="SMART" id="SM00490">
    <property type="entry name" value="HELICc"/>
    <property type="match status" value="1"/>
</dbReference>
<evidence type="ECO:0000256" key="5">
    <source>
        <dbReference type="SAM" id="MobiDB-lite"/>
    </source>
</evidence>
<evidence type="ECO:0000259" key="6">
    <source>
        <dbReference type="PROSITE" id="PS51194"/>
    </source>
</evidence>
<dbReference type="EMBL" id="JAUKUD010000007">
    <property type="protein sequence ID" value="KAK0738932.1"/>
    <property type="molecule type" value="Genomic_DNA"/>
</dbReference>
<evidence type="ECO:0000313" key="8">
    <source>
        <dbReference type="Proteomes" id="UP001172155"/>
    </source>
</evidence>
<dbReference type="GO" id="GO:0006281">
    <property type="term" value="P:DNA repair"/>
    <property type="evidence" value="ECO:0007669"/>
    <property type="project" value="TreeGrafter"/>
</dbReference>
<dbReference type="GO" id="GO:0005634">
    <property type="term" value="C:nucleus"/>
    <property type="evidence" value="ECO:0007669"/>
    <property type="project" value="TreeGrafter"/>
</dbReference>
<protein>
    <submittedName>
        <fullName evidence="7">P-loop containing nucleoside triphosphate hydrolase protein</fullName>
    </submittedName>
</protein>
<gene>
    <name evidence="7" type="ORF">B0T18DRAFT_255461</name>
</gene>
<dbReference type="PROSITE" id="PS51194">
    <property type="entry name" value="HELICASE_CTER"/>
    <property type="match status" value="1"/>
</dbReference>
<keyword evidence="2 7" id="KW-0378">Hydrolase</keyword>
<sequence>MFDYWIASPLREPRSAPEGLRRLQKLVAATCLRRTKDSIVQTGTLLLPTRQDRVEYVGLGQEDRTMYDFFRDRAAAMLSGLLLSTEARRDEQQVPGGSLLRLINILRRICDHGEMLLPPADVRLYRDRQDPISESGLCGEQEEEDDGECQSSPSRVDIVPSAKVTRLIDNIRREQQANSTVPSQTPVKSVVFSYWTGMLDLIEPPLRKAGFSFRRIDGQGSLRHRAEVLSAFSEDPSCTVLLASLGSAGEGLDLTAGNCVHLMEPHWNPTAEAQPGARPGAQAGTAARCRDDPVYC</sequence>
<dbReference type="GO" id="GO:0008094">
    <property type="term" value="F:ATP-dependent activity, acting on DNA"/>
    <property type="evidence" value="ECO:0007669"/>
    <property type="project" value="TreeGrafter"/>
</dbReference>
<dbReference type="InterPro" id="IPR050628">
    <property type="entry name" value="SNF2_RAD54_helicase_TF"/>
</dbReference>
<dbReference type="Pfam" id="PF00271">
    <property type="entry name" value="Helicase_C"/>
    <property type="match status" value="1"/>
</dbReference>
<keyword evidence="4" id="KW-0067">ATP-binding</keyword>
<evidence type="ECO:0000313" key="7">
    <source>
        <dbReference type="EMBL" id="KAK0738932.1"/>
    </source>
</evidence>
<evidence type="ECO:0000256" key="2">
    <source>
        <dbReference type="ARBA" id="ARBA00022801"/>
    </source>
</evidence>
<dbReference type="SUPFAM" id="SSF52540">
    <property type="entry name" value="P-loop containing nucleoside triphosphate hydrolases"/>
    <property type="match status" value="1"/>
</dbReference>
<dbReference type="PANTHER" id="PTHR45626:SF17">
    <property type="entry name" value="HELICASE-LIKE TRANSCRIPTION FACTOR"/>
    <property type="match status" value="1"/>
</dbReference>
<evidence type="ECO:0000256" key="1">
    <source>
        <dbReference type="ARBA" id="ARBA00022741"/>
    </source>
</evidence>
<dbReference type="PANTHER" id="PTHR45626">
    <property type="entry name" value="TRANSCRIPTION TERMINATION FACTOR 2-RELATED"/>
    <property type="match status" value="1"/>
</dbReference>
<dbReference type="Gene3D" id="3.40.50.300">
    <property type="entry name" value="P-loop containing nucleotide triphosphate hydrolases"/>
    <property type="match status" value="1"/>
</dbReference>